<dbReference type="OrthoDB" id="2156220at2"/>
<dbReference type="eggNOG" id="COG3449">
    <property type="taxonomic scope" value="Bacteria"/>
</dbReference>
<dbReference type="AlphaFoldDB" id="B4SGW5"/>
<organism evidence="1 2">
    <name type="scientific">Pelodictyon phaeoclathratiforme (strain DSM 5477 / BU-1)</name>
    <dbReference type="NCBI Taxonomy" id="324925"/>
    <lineage>
        <taxon>Bacteria</taxon>
        <taxon>Pseudomonadati</taxon>
        <taxon>Chlorobiota</taxon>
        <taxon>Chlorobiia</taxon>
        <taxon>Chlorobiales</taxon>
        <taxon>Chlorobiaceae</taxon>
        <taxon>Chlorobium/Pelodictyon group</taxon>
        <taxon>Pelodictyon</taxon>
    </lineage>
</organism>
<dbReference type="STRING" id="324925.Ppha_2804"/>
<name>B4SGW5_PELPB</name>
<protein>
    <submittedName>
        <fullName evidence="1">SOUL heme-binding protein</fullName>
    </submittedName>
</protein>
<accession>B4SGW5</accession>
<dbReference type="KEGG" id="pph:Ppha_2804"/>
<sequence precursor="true">MGGLSLLLMTSLMLAGCSVLGKRTASEPPFKVLEQHGDIEVRQYGEMIVAETVIEGAYGQTGAPGFSRLAGYIFGKNRSKEKLSMTAPVLQEQVSEKISMTAPVLQEKRGSAWVMAFVMPEGSTLESLPVPLDPAVKLRSVQGKKVGVICYSGLHSESNLRNYAGKLTEWLEKKRFRVLSQPRAASYDPPWTLPFLRRNEVHIDIE</sequence>
<dbReference type="InterPro" id="IPR011256">
    <property type="entry name" value="Reg_factor_effector_dom_sf"/>
</dbReference>
<evidence type="ECO:0000313" key="1">
    <source>
        <dbReference type="EMBL" id="ACF44953.1"/>
    </source>
</evidence>
<dbReference type="Pfam" id="PF04832">
    <property type="entry name" value="SOUL"/>
    <property type="match status" value="1"/>
</dbReference>
<keyword evidence="2" id="KW-1185">Reference proteome</keyword>
<dbReference type="Gene3D" id="3.20.80.10">
    <property type="entry name" value="Regulatory factor, effector binding domain"/>
    <property type="match status" value="1"/>
</dbReference>
<dbReference type="InterPro" id="IPR006917">
    <property type="entry name" value="SOUL_heme-bd"/>
</dbReference>
<reference evidence="1 2" key="1">
    <citation type="submission" date="2008-06" db="EMBL/GenBank/DDBJ databases">
        <title>Complete sequence of Pelodictyon phaeoclathratiforme BU-1.</title>
        <authorList>
            <consortium name="US DOE Joint Genome Institute"/>
            <person name="Lucas S."/>
            <person name="Copeland A."/>
            <person name="Lapidus A."/>
            <person name="Glavina del Rio T."/>
            <person name="Dalin E."/>
            <person name="Tice H."/>
            <person name="Bruce D."/>
            <person name="Goodwin L."/>
            <person name="Pitluck S."/>
            <person name="Schmutz J."/>
            <person name="Larimer F."/>
            <person name="Land M."/>
            <person name="Hauser L."/>
            <person name="Kyrpides N."/>
            <person name="Mikhailova N."/>
            <person name="Liu Z."/>
            <person name="Li T."/>
            <person name="Zhao F."/>
            <person name="Overmann J."/>
            <person name="Bryant D.A."/>
            <person name="Richardson P."/>
        </authorList>
    </citation>
    <scope>NUCLEOTIDE SEQUENCE [LARGE SCALE GENOMIC DNA]</scope>
    <source>
        <strain evidence="2">DSM 5477 / BU-1</strain>
    </source>
</reference>
<gene>
    <name evidence="1" type="ordered locus">Ppha_2804</name>
</gene>
<dbReference type="EMBL" id="CP001110">
    <property type="protein sequence ID" value="ACF44953.1"/>
    <property type="molecule type" value="Genomic_DNA"/>
</dbReference>
<dbReference type="Proteomes" id="UP000002724">
    <property type="component" value="Chromosome"/>
</dbReference>
<dbReference type="PANTHER" id="PTHR11220:SF58">
    <property type="entry name" value="SOUL HEME-BINDING FAMILY PROTEIN"/>
    <property type="match status" value="1"/>
</dbReference>
<dbReference type="HOGENOM" id="CLU_068699_0_1_10"/>
<proteinExistence type="predicted"/>
<dbReference type="SUPFAM" id="SSF55136">
    <property type="entry name" value="Probable bacterial effector-binding domain"/>
    <property type="match status" value="1"/>
</dbReference>
<dbReference type="PANTHER" id="PTHR11220">
    <property type="entry name" value="HEME-BINDING PROTEIN-RELATED"/>
    <property type="match status" value="1"/>
</dbReference>
<evidence type="ECO:0000313" key="2">
    <source>
        <dbReference type="Proteomes" id="UP000002724"/>
    </source>
</evidence>